<dbReference type="Proteomes" id="UP000694427">
    <property type="component" value="Unplaced"/>
</dbReference>
<dbReference type="PANTHER" id="PTHR47228">
    <property type="entry name" value="SPERMATOGENESIS-ASSOCIATED PROTEIN 16"/>
    <property type="match status" value="1"/>
</dbReference>
<feature type="region of interest" description="Disordered" evidence="1">
    <location>
        <begin position="537"/>
        <end position="562"/>
    </location>
</feature>
<name>A0A8C1LQ51_CYPCA</name>
<dbReference type="InterPro" id="IPR011990">
    <property type="entry name" value="TPR-like_helical_dom_sf"/>
</dbReference>
<keyword evidence="3" id="KW-1185">Reference proteome</keyword>
<feature type="compositionally biased region" description="Basic and acidic residues" evidence="1">
    <location>
        <begin position="64"/>
        <end position="73"/>
    </location>
</feature>
<feature type="region of interest" description="Disordered" evidence="1">
    <location>
        <begin position="1"/>
        <end position="92"/>
    </location>
</feature>
<evidence type="ECO:0000313" key="3">
    <source>
        <dbReference type="Proteomes" id="UP000694427"/>
    </source>
</evidence>
<dbReference type="InterPro" id="IPR029161">
    <property type="entry name" value="SPATA16"/>
</dbReference>
<dbReference type="PANTHER" id="PTHR47228:SF1">
    <property type="entry name" value="SPERMATOGENESIS-ASSOCIATED PROTEIN 16"/>
    <property type="match status" value="1"/>
</dbReference>
<feature type="compositionally biased region" description="Polar residues" evidence="1">
    <location>
        <begin position="547"/>
        <end position="562"/>
    </location>
</feature>
<dbReference type="GO" id="GO:0005794">
    <property type="term" value="C:Golgi apparatus"/>
    <property type="evidence" value="ECO:0007669"/>
    <property type="project" value="InterPro"/>
</dbReference>
<reference evidence="2" key="1">
    <citation type="submission" date="2025-08" db="UniProtKB">
        <authorList>
            <consortium name="Ensembl"/>
        </authorList>
    </citation>
    <scope>IDENTIFICATION</scope>
</reference>
<feature type="compositionally biased region" description="Polar residues" evidence="1">
    <location>
        <begin position="1"/>
        <end position="14"/>
    </location>
</feature>
<sequence>MKTQRNIANSTGSLELQGLEQMVFPEYTEHPTPATVQTNQSEEKGQNKRKGKKTDSSVPKRSKKNDSRRKDGSPDDWAGANNERSPLPAPPRISLRDLMEAETKLVFGDEQDITHKSLASTATQLMCQAAEIGGPPSGPNLSFLPQIDKWLDVALQDANSYYQQKKYATAASRFTAALELCSKGTVFEKPFNADYEDICKVVSFVESRIVACYLRMKRPNPALLHCYRSIQLNPICFQNHLRQAMAYRLLGNPCEAVRGAMIADYIYWLSGGNNRHISKLIKLYWQGLLEAALSMEKNFSVVFTPWSGKPSINIIDKMEEAFRKLHPAFTDYIFTDPRGGHLLPQTTDWSQPSSTKSYFLTLGFRTRNDGDFLHKLLHRRSPTFTGQRSPFTPPSYRDLEMMFEIQGKKILPVLDFIKCTKLSVGFSQGSGIIERLQYASVLGQLNRFREHMHVLQYTLAELAVAPYLQDISPSDTELLLALMADTMDTLEGKRPDQERVWNAMQKVEAVKEMLYQIEETYLKKKALRATRQQKAKEKKALKKLSLRSPTTPPQGQLNEVTDPQPSHPIRVLICCSGLSFSDLLCLALLRLQLLLLRLCSAKDSGLTHLKHTLTALLVHLSHGWDHPGPLSSKSGELWNTLT</sequence>
<dbReference type="AlphaFoldDB" id="A0A8C1LQ51"/>
<accession>A0A8C1LQ51</accession>
<dbReference type="GO" id="GO:0007283">
    <property type="term" value="P:spermatogenesis"/>
    <property type="evidence" value="ECO:0007669"/>
    <property type="project" value="InterPro"/>
</dbReference>
<dbReference type="Gene3D" id="1.25.40.10">
    <property type="entry name" value="Tetratricopeptide repeat domain"/>
    <property type="match status" value="1"/>
</dbReference>
<proteinExistence type="predicted"/>
<evidence type="ECO:0000256" key="1">
    <source>
        <dbReference type="SAM" id="MobiDB-lite"/>
    </source>
</evidence>
<reference evidence="2" key="2">
    <citation type="submission" date="2025-09" db="UniProtKB">
        <authorList>
            <consortium name="Ensembl"/>
        </authorList>
    </citation>
    <scope>IDENTIFICATION</scope>
</reference>
<evidence type="ECO:0000313" key="2">
    <source>
        <dbReference type="Ensembl" id="ENSCCRP00010065059.1"/>
    </source>
</evidence>
<organism evidence="2 3">
    <name type="scientific">Cyprinus carpio</name>
    <name type="common">Common carp</name>
    <dbReference type="NCBI Taxonomy" id="7962"/>
    <lineage>
        <taxon>Eukaryota</taxon>
        <taxon>Metazoa</taxon>
        <taxon>Chordata</taxon>
        <taxon>Craniata</taxon>
        <taxon>Vertebrata</taxon>
        <taxon>Euteleostomi</taxon>
        <taxon>Actinopterygii</taxon>
        <taxon>Neopterygii</taxon>
        <taxon>Teleostei</taxon>
        <taxon>Ostariophysi</taxon>
        <taxon>Cypriniformes</taxon>
        <taxon>Cyprinidae</taxon>
        <taxon>Cyprininae</taxon>
        <taxon>Cyprinus</taxon>
    </lineage>
</organism>
<dbReference type="Ensembl" id="ENSCCRT00010071557.1">
    <property type="protein sequence ID" value="ENSCCRP00010065059.1"/>
    <property type="gene ID" value="ENSCCRG00010027714.1"/>
</dbReference>
<protein>
    <submittedName>
        <fullName evidence="2">Spermatogenesis associated 16</fullName>
    </submittedName>
</protein>
<dbReference type="Pfam" id="PF15015">
    <property type="entry name" value="NYD-SP12_N"/>
    <property type="match status" value="1"/>
</dbReference>
<dbReference type="SUPFAM" id="SSF48452">
    <property type="entry name" value="TPR-like"/>
    <property type="match status" value="1"/>
</dbReference>